<name>A0A8S9YSR2_9TREM</name>
<comment type="caution">
    <text evidence="1">The sequence shown here is derived from an EMBL/GenBank/DDBJ whole genome shotgun (WGS) entry which is preliminary data.</text>
</comment>
<reference evidence="1" key="1">
    <citation type="submission" date="2019-07" db="EMBL/GenBank/DDBJ databases">
        <title>Annotation for the trematode Paragonimus miyazaki's.</title>
        <authorList>
            <person name="Choi Y.-J."/>
        </authorList>
    </citation>
    <scope>NUCLEOTIDE SEQUENCE</scope>
    <source>
        <strain evidence="1">Japan</strain>
    </source>
</reference>
<protein>
    <submittedName>
        <fullName evidence="1">Uncharacterized protein</fullName>
    </submittedName>
</protein>
<organism evidence="1 2">
    <name type="scientific">Paragonimus skrjabini miyazakii</name>
    <dbReference type="NCBI Taxonomy" id="59628"/>
    <lineage>
        <taxon>Eukaryota</taxon>
        <taxon>Metazoa</taxon>
        <taxon>Spiralia</taxon>
        <taxon>Lophotrochozoa</taxon>
        <taxon>Platyhelminthes</taxon>
        <taxon>Trematoda</taxon>
        <taxon>Digenea</taxon>
        <taxon>Plagiorchiida</taxon>
        <taxon>Troglotremata</taxon>
        <taxon>Troglotrematidae</taxon>
        <taxon>Paragonimus</taxon>
    </lineage>
</organism>
<dbReference type="AlphaFoldDB" id="A0A8S9YSR2"/>
<sequence length="178" mass="21008">MHPVRRKLNHLTWNKTLEYFARVYSRLTHIYDEHIVDLTAFCKKTNLIQIPYNADQYEEIYEMLSNVTEYFDVPSDLDLPAPFYHLSATNKVTQMGCDYAHTEGRTLKLLRILCFYNYPVDDWFAKPSRKIAKCLHRDHSLSFLKCSVDSPCNKSPIPIRMSLDKLHLFCLVLLKINF</sequence>
<keyword evidence="2" id="KW-1185">Reference proteome</keyword>
<proteinExistence type="predicted"/>
<gene>
    <name evidence="1" type="ORF">EG68_04291</name>
</gene>
<evidence type="ECO:0000313" key="2">
    <source>
        <dbReference type="Proteomes" id="UP000822476"/>
    </source>
</evidence>
<accession>A0A8S9YSR2</accession>
<evidence type="ECO:0000313" key="1">
    <source>
        <dbReference type="EMBL" id="KAF7258035.1"/>
    </source>
</evidence>
<dbReference type="Proteomes" id="UP000822476">
    <property type="component" value="Unassembled WGS sequence"/>
</dbReference>
<dbReference type="EMBL" id="JTDE01001994">
    <property type="protein sequence ID" value="KAF7258035.1"/>
    <property type="molecule type" value="Genomic_DNA"/>
</dbReference>
<dbReference type="OrthoDB" id="6306862at2759"/>